<evidence type="ECO:0000313" key="4">
    <source>
        <dbReference type="Proteomes" id="UP000604825"/>
    </source>
</evidence>
<keyword evidence="2" id="KW-0732">Signal</keyword>
<feature type="compositionally biased region" description="Basic residues" evidence="1">
    <location>
        <begin position="113"/>
        <end position="123"/>
    </location>
</feature>
<keyword evidence="4" id="KW-1185">Reference proteome</keyword>
<dbReference type="AlphaFoldDB" id="A0A811S0Z1"/>
<accession>A0A811S0Z1</accession>
<evidence type="ECO:0000256" key="2">
    <source>
        <dbReference type="SAM" id="SignalP"/>
    </source>
</evidence>
<evidence type="ECO:0000256" key="1">
    <source>
        <dbReference type="SAM" id="MobiDB-lite"/>
    </source>
</evidence>
<protein>
    <submittedName>
        <fullName evidence="3">Uncharacterized protein</fullName>
    </submittedName>
</protein>
<gene>
    <name evidence="3" type="ORF">NCGR_LOCUS59307</name>
</gene>
<proteinExistence type="predicted"/>
<dbReference type="EMBL" id="CAJGYO010000017">
    <property type="protein sequence ID" value="CAD6335209.1"/>
    <property type="molecule type" value="Genomic_DNA"/>
</dbReference>
<feature type="signal peptide" evidence="2">
    <location>
        <begin position="1"/>
        <end position="30"/>
    </location>
</feature>
<dbReference type="Proteomes" id="UP000604825">
    <property type="component" value="Unassembled WGS sequence"/>
</dbReference>
<feature type="compositionally biased region" description="Acidic residues" evidence="1">
    <location>
        <begin position="83"/>
        <end position="93"/>
    </location>
</feature>
<feature type="region of interest" description="Disordered" evidence="1">
    <location>
        <begin position="67"/>
        <end position="123"/>
    </location>
</feature>
<comment type="caution">
    <text evidence="3">The sequence shown here is derived from an EMBL/GenBank/DDBJ whole genome shotgun (WGS) entry which is preliminary data.</text>
</comment>
<organism evidence="3 4">
    <name type="scientific">Miscanthus lutarioriparius</name>
    <dbReference type="NCBI Taxonomy" id="422564"/>
    <lineage>
        <taxon>Eukaryota</taxon>
        <taxon>Viridiplantae</taxon>
        <taxon>Streptophyta</taxon>
        <taxon>Embryophyta</taxon>
        <taxon>Tracheophyta</taxon>
        <taxon>Spermatophyta</taxon>
        <taxon>Magnoliopsida</taxon>
        <taxon>Liliopsida</taxon>
        <taxon>Poales</taxon>
        <taxon>Poaceae</taxon>
        <taxon>PACMAD clade</taxon>
        <taxon>Panicoideae</taxon>
        <taxon>Andropogonodae</taxon>
        <taxon>Andropogoneae</taxon>
        <taxon>Saccharinae</taxon>
        <taxon>Miscanthus</taxon>
    </lineage>
</organism>
<feature type="compositionally biased region" description="Low complexity" evidence="1">
    <location>
        <begin position="67"/>
        <end position="82"/>
    </location>
</feature>
<feature type="chain" id="PRO_5032526327" evidence="2">
    <location>
        <begin position="31"/>
        <end position="123"/>
    </location>
</feature>
<evidence type="ECO:0000313" key="3">
    <source>
        <dbReference type="EMBL" id="CAD6335209.1"/>
    </source>
</evidence>
<sequence>MGMAAAATGMQLALLLCLVVLAASPRVALGNCRDDCMAACNGWHVVCELSCGSACYGEVGITTLSTPAESATAEAPAPAPQAQEEEEEEEEEAACPCSGGSSHHRPVDERQPARHKLRPCQLT</sequence>
<name>A0A811S0Z1_9POAL</name>
<reference evidence="3" key="1">
    <citation type="submission" date="2020-10" db="EMBL/GenBank/DDBJ databases">
        <authorList>
            <person name="Han B."/>
            <person name="Lu T."/>
            <person name="Zhao Q."/>
            <person name="Huang X."/>
            <person name="Zhao Y."/>
        </authorList>
    </citation>
    <scope>NUCLEOTIDE SEQUENCE</scope>
</reference>